<dbReference type="Pfam" id="PF13489">
    <property type="entry name" value="Methyltransf_23"/>
    <property type="match status" value="1"/>
</dbReference>
<dbReference type="STRING" id="1447782.SAMN05444417_0375"/>
<keyword evidence="1" id="KW-0808">Transferase</keyword>
<dbReference type="Gene3D" id="3.40.50.150">
    <property type="entry name" value="Vaccinia Virus protein VP39"/>
    <property type="match status" value="1"/>
</dbReference>
<dbReference type="SUPFAM" id="SSF53335">
    <property type="entry name" value="S-adenosyl-L-methionine-dependent methyltransferases"/>
    <property type="match status" value="1"/>
</dbReference>
<dbReference type="GO" id="GO:0008168">
    <property type="term" value="F:methyltransferase activity"/>
    <property type="evidence" value="ECO:0007669"/>
    <property type="project" value="UniProtKB-KW"/>
</dbReference>
<dbReference type="PANTHER" id="PTHR43861">
    <property type="entry name" value="TRANS-ACONITATE 2-METHYLTRANSFERASE-RELATED"/>
    <property type="match status" value="1"/>
</dbReference>
<keyword evidence="1" id="KW-0489">Methyltransferase</keyword>
<reference evidence="1 2" key="1">
    <citation type="submission" date="2016-11" db="EMBL/GenBank/DDBJ databases">
        <authorList>
            <person name="Jaros S."/>
            <person name="Januszkiewicz K."/>
            <person name="Wedrychowicz H."/>
        </authorList>
    </citation>
    <scope>NUCLEOTIDE SEQUENCE [LARGE SCALE GENOMIC DNA]</scope>
    <source>
        <strain evidence="1 2">DSM 100565</strain>
    </source>
</reference>
<dbReference type="AlphaFoldDB" id="A0A1M6ADH6"/>
<dbReference type="PANTHER" id="PTHR43861:SF1">
    <property type="entry name" value="TRANS-ACONITATE 2-METHYLTRANSFERASE"/>
    <property type="match status" value="1"/>
</dbReference>
<sequence>MSGQSARTDWTAYATSYDLLSDHNPAYRALMEDFERFVGSIERPEVVYDIGGGTGNYTRIAARAFPDSRVRLVEPDSGMIARAKEKMSDLPNVGYDQRPLEQVAATEEADLVVCVHALYTMPDQEERLRDLARLLRAGGILYLVDIGRYLDLKDWRGYLFRQVAAKEGLLGALRIFWRGREITRANTEIGRSQQAGTYWTYEAGALARKAREAGLEVLRQDIVYRGYSDLVVCRKS</sequence>
<gene>
    <name evidence="1" type="ORF">SAMN05444417_0375</name>
</gene>
<evidence type="ECO:0000313" key="1">
    <source>
        <dbReference type="EMBL" id="SHI34515.1"/>
    </source>
</evidence>
<dbReference type="GO" id="GO:0032259">
    <property type="term" value="P:methylation"/>
    <property type="evidence" value="ECO:0007669"/>
    <property type="project" value="UniProtKB-KW"/>
</dbReference>
<accession>A0A1M6ADH6</accession>
<evidence type="ECO:0000313" key="2">
    <source>
        <dbReference type="Proteomes" id="UP000184292"/>
    </source>
</evidence>
<proteinExistence type="predicted"/>
<organism evidence="1 2">
    <name type="scientific">Wenxinia saemankumensis</name>
    <dbReference type="NCBI Taxonomy" id="1447782"/>
    <lineage>
        <taxon>Bacteria</taxon>
        <taxon>Pseudomonadati</taxon>
        <taxon>Pseudomonadota</taxon>
        <taxon>Alphaproteobacteria</taxon>
        <taxon>Rhodobacterales</taxon>
        <taxon>Roseobacteraceae</taxon>
        <taxon>Wenxinia</taxon>
    </lineage>
</organism>
<protein>
    <submittedName>
        <fullName evidence="1">Methyltransferase domain-containing protein</fullName>
    </submittedName>
</protein>
<dbReference type="CDD" id="cd02440">
    <property type="entry name" value="AdoMet_MTases"/>
    <property type="match status" value="1"/>
</dbReference>
<name>A0A1M6ADH6_9RHOB</name>
<dbReference type="EMBL" id="FQYO01000001">
    <property type="protein sequence ID" value="SHI34515.1"/>
    <property type="molecule type" value="Genomic_DNA"/>
</dbReference>
<keyword evidence="2" id="KW-1185">Reference proteome</keyword>
<dbReference type="RefSeq" id="WP_244526246.1">
    <property type="nucleotide sequence ID" value="NZ_FQYO01000001.1"/>
</dbReference>
<dbReference type="Proteomes" id="UP000184292">
    <property type="component" value="Unassembled WGS sequence"/>
</dbReference>
<dbReference type="InterPro" id="IPR029063">
    <property type="entry name" value="SAM-dependent_MTases_sf"/>
</dbReference>